<proteinExistence type="predicted"/>
<sequence length="304" mass="32341">MGRYLASGGRGGHAGQGAVVRFGIIALIVGVVGTYVASVALYAHSGGHHHREAPAAGDRSAATLVIEDIQSNYSVLMANLTISPGSALLDPQTQHLNQDLSLRVRSVATPTRRTWTAGMLPGVFPVPLTIAGDIENWPFDHYGSGPIEIELMHGPGNVPERVPVTFVNHLSGWQVSADGTGPYRVSVHRSLSAAAFGIVICGVLVAIAGLGLFVAVQTLRDRRKFQPPMTTWYAAMLFAVVPLRNALPGSPPFGGWIDITLVLWVLVVLVVSMLLYIACWWRHLRPEVVAAPANPAPSSTAGRS</sequence>
<dbReference type="Pfam" id="PF14494">
    <property type="entry name" value="DUF4436"/>
    <property type="match status" value="1"/>
</dbReference>
<evidence type="ECO:0000313" key="2">
    <source>
        <dbReference type="EMBL" id="ORB33985.1"/>
    </source>
</evidence>
<keyword evidence="3" id="KW-1185">Reference proteome</keyword>
<dbReference type="Proteomes" id="UP000192513">
    <property type="component" value="Unassembled WGS sequence"/>
</dbReference>
<dbReference type="PANTHER" id="PTHR37330:SF1">
    <property type="entry name" value="CONSERVED TRANSMEMBRANE PROTEIN-RELATED"/>
    <property type="match status" value="1"/>
</dbReference>
<feature type="transmembrane region" description="Helical" evidence="1">
    <location>
        <begin position="228"/>
        <end position="247"/>
    </location>
</feature>
<dbReference type="RefSeq" id="WP_083175377.1">
    <property type="nucleotide sequence ID" value="NZ_AP022619.1"/>
</dbReference>
<dbReference type="STRING" id="590652.BST39_25040"/>
<keyword evidence="1" id="KW-1133">Transmembrane helix</keyword>
<dbReference type="EMBL" id="MVIE01000049">
    <property type="protein sequence ID" value="ORB33985.1"/>
    <property type="molecule type" value="Genomic_DNA"/>
</dbReference>
<organism evidence="2 3">
    <name type="scientific">Mycobacterium paraseoulense</name>
    <dbReference type="NCBI Taxonomy" id="590652"/>
    <lineage>
        <taxon>Bacteria</taxon>
        <taxon>Bacillati</taxon>
        <taxon>Actinomycetota</taxon>
        <taxon>Actinomycetes</taxon>
        <taxon>Mycobacteriales</taxon>
        <taxon>Mycobacteriaceae</taxon>
        <taxon>Mycobacterium</taxon>
    </lineage>
</organism>
<dbReference type="OrthoDB" id="8438075at2"/>
<reference evidence="2 3" key="1">
    <citation type="submission" date="2017-02" db="EMBL/GenBank/DDBJ databases">
        <title>The new phylogeny of genus Mycobacterium.</title>
        <authorList>
            <person name="Tortoli E."/>
            <person name="Trovato A."/>
            <person name="Cirillo D.M."/>
        </authorList>
    </citation>
    <scope>NUCLEOTIDE SEQUENCE [LARGE SCALE GENOMIC DNA]</scope>
    <source>
        <strain evidence="2 3">DSM 45000</strain>
    </source>
</reference>
<gene>
    <name evidence="2" type="ORF">BST39_25040</name>
</gene>
<evidence type="ECO:0000313" key="3">
    <source>
        <dbReference type="Proteomes" id="UP000192513"/>
    </source>
</evidence>
<dbReference type="AlphaFoldDB" id="A0A1X0I3R7"/>
<comment type="caution">
    <text evidence="2">The sequence shown here is derived from an EMBL/GenBank/DDBJ whole genome shotgun (WGS) entry which is preliminary data.</text>
</comment>
<keyword evidence="1" id="KW-0812">Transmembrane</keyword>
<name>A0A1X0I3R7_9MYCO</name>
<feature type="transmembrane region" description="Helical" evidence="1">
    <location>
        <begin position="193"/>
        <end position="216"/>
    </location>
</feature>
<protein>
    <submittedName>
        <fullName evidence="2">DUF4436 domain-containing protein</fullName>
    </submittedName>
</protein>
<accession>A0A1X0I3R7</accession>
<dbReference type="InterPro" id="IPR027948">
    <property type="entry name" value="DUF4436"/>
</dbReference>
<feature type="transmembrane region" description="Helical" evidence="1">
    <location>
        <begin position="20"/>
        <end position="43"/>
    </location>
</feature>
<feature type="transmembrane region" description="Helical" evidence="1">
    <location>
        <begin position="253"/>
        <end position="277"/>
    </location>
</feature>
<evidence type="ECO:0000256" key="1">
    <source>
        <dbReference type="SAM" id="Phobius"/>
    </source>
</evidence>
<dbReference type="PANTHER" id="PTHR37330">
    <property type="entry name" value="CONSERVED TRANSMEMBRANE PROTEIN-RELATED"/>
    <property type="match status" value="1"/>
</dbReference>
<keyword evidence="1" id="KW-0472">Membrane</keyword>